<keyword evidence="1" id="KW-0489">Methyltransferase</keyword>
<evidence type="ECO:0000256" key="3">
    <source>
        <dbReference type="ARBA" id="ARBA00022691"/>
    </source>
</evidence>
<feature type="region of interest" description="Disordered" evidence="7">
    <location>
        <begin position="125"/>
        <end position="148"/>
    </location>
</feature>
<dbReference type="PROSITE" id="PS50280">
    <property type="entry name" value="SET"/>
    <property type="match status" value="1"/>
</dbReference>
<evidence type="ECO:0000256" key="1">
    <source>
        <dbReference type="ARBA" id="ARBA00022603"/>
    </source>
</evidence>
<evidence type="ECO:0000313" key="9">
    <source>
        <dbReference type="EMBL" id="ORY23564.1"/>
    </source>
</evidence>
<accession>A0A1Y2AM48</accession>
<dbReference type="Pfam" id="PF00856">
    <property type="entry name" value="SET"/>
    <property type="match status" value="1"/>
</dbReference>
<dbReference type="GO" id="GO:0032259">
    <property type="term" value="P:methylation"/>
    <property type="evidence" value="ECO:0007669"/>
    <property type="project" value="UniProtKB-KW"/>
</dbReference>
<keyword evidence="2" id="KW-0808">Transferase</keyword>
<dbReference type="InParanoid" id="A0A1Y2AM48"/>
<proteinExistence type="predicted"/>
<name>A0A1Y2AM48_9TREE</name>
<dbReference type="CDD" id="cd20071">
    <property type="entry name" value="SET_SMYD"/>
    <property type="match status" value="1"/>
</dbReference>
<dbReference type="OrthoDB" id="438641at2759"/>
<sequence>EQQRWFSFESFKKLWGLASINQEESGGLYILHSHLNHSCDPNVSCRNLPRTFVPPTTLPTELPGRNPPGVRGTNKLTLLARRNIHPGDELTISYVDTASPRTQRRSELRESYGFWCTCPRCQKEKDTEDVTVAQKPASHATGQSESDS</sequence>
<comment type="caution">
    <text evidence="9">The sequence shown here is derived from an EMBL/GenBank/DDBJ whole genome shotgun (WGS) entry which is preliminary data.</text>
</comment>
<dbReference type="InterPro" id="IPR046341">
    <property type="entry name" value="SET_dom_sf"/>
</dbReference>
<reference evidence="9 10" key="1">
    <citation type="submission" date="2016-07" db="EMBL/GenBank/DDBJ databases">
        <title>Pervasive Adenine N6-methylation of Active Genes in Fungi.</title>
        <authorList>
            <consortium name="DOE Joint Genome Institute"/>
            <person name="Mondo S.J."/>
            <person name="Dannebaum R.O."/>
            <person name="Kuo R.C."/>
            <person name="Labutti K."/>
            <person name="Haridas S."/>
            <person name="Kuo A."/>
            <person name="Salamov A."/>
            <person name="Ahrendt S.R."/>
            <person name="Lipzen A."/>
            <person name="Sullivan W."/>
            <person name="Andreopoulos W.B."/>
            <person name="Clum A."/>
            <person name="Lindquist E."/>
            <person name="Daum C."/>
            <person name="Ramamoorthy G.K."/>
            <person name="Gryganskyi A."/>
            <person name="Culley D."/>
            <person name="Magnuson J.K."/>
            <person name="James T.Y."/>
            <person name="O'Malley M.A."/>
            <person name="Stajich J.E."/>
            <person name="Spatafora J.W."/>
            <person name="Visel A."/>
            <person name="Grigoriev I.V."/>
        </authorList>
    </citation>
    <scope>NUCLEOTIDE SEQUENCE [LARGE SCALE GENOMIC DNA]</scope>
    <source>
        <strain evidence="9 10">68-887.2</strain>
    </source>
</reference>
<evidence type="ECO:0000313" key="10">
    <source>
        <dbReference type="Proteomes" id="UP000193986"/>
    </source>
</evidence>
<protein>
    <recommendedName>
        <fullName evidence="5">Histone-lysine N-methyltransferase SET5</fullName>
    </recommendedName>
    <alternativeName>
        <fullName evidence="4">SET domain-containing protein 5</fullName>
    </alternativeName>
</protein>
<dbReference type="PANTHER" id="PTHR46402:SF2">
    <property type="entry name" value="HISTONE-LYSINE N-TRIMETHYLTRANSFERASE SMYD5"/>
    <property type="match status" value="1"/>
</dbReference>
<dbReference type="GO" id="GO:0045814">
    <property type="term" value="P:negative regulation of gene expression, epigenetic"/>
    <property type="evidence" value="ECO:0007669"/>
    <property type="project" value="TreeGrafter"/>
</dbReference>
<keyword evidence="10" id="KW-1185">Reference proteome</keyword>
<dbReference type="PANTHER" id="PTHR46402">
    <property type="entry name" value="SET AND MYND DOMAIN-CONTAINING PROTEIN 5"/>
    <property type="match status" value="1"/>
</dbReference>
<dbReference type="SUPFAM" id="SSF82199">
    <property type="entry name" value="SET domain"/>
    <property type="match status" value="1"/>
</dbReference>
<gene>
    <name evidence="9" type="ORF">BCR39DRAFT_348737</name>
</gene>
<dbReference type="GO" id="GO:0042799">
    <property type="term" value="F:histone H4K20 methyltransferase activity"/>
    <property type="evidence" value="ECO:0007669"/>
    <property type="project" value="TreeGrafter"/>
</dbReference>
<comment type="catalytic activity">
    <reaction evidence="6">
        <text>L-lysyl-[histone] + S-adenosyl-L-methionine = N(6)-methyl-L-lysyl-[histone] + S-adenosyl-L-homocysteine + H(+)</text>
        <dbReference type="Rhea" id="RHEA:10024"/>
        <dbReference type="Rhea" id="RHEA-COMP:9845"/>
        <dbReference type="Rhea" id="RHEA-COMP:9846"/>
        <dbReference type="ChEBI" id="CHEBI:15378"/>
        <dbReference type="ChEBI" id="CHEBI:29969"/>
        <dbReference type="ChEBI" id="CHEBI:57856"/>
        <dbReference type="ChEBI" id="CHEBI:59789"/>
        <dbReference type="ChEBI" id="CHEBI:61929"/>
    </reaction>
    <physiologicalReaction direction="left-to-right" evidence="6">
        <dbReference type="Rhea" id="RHEA:10025"/>
    </physiologicalReaction>
</comment>
<evidence type="ECO:0000256" key="2">
    <source>
        <dbReference type="ARBA" id="ARBA00022679"/>
    </source>
</evidence>
<organism evidence="9 10">
    <name type="scientific">Naematelia encephala</name>
    <dbReference type="NCBI Taxonomy" id="71784"/>
    <lineage>
        <taxon>Eukaryota</taxon>
        <taxon>Fungi</taxon>
        <taxon>Dikarya</taxon>
        <taxon>Basidiomycota</taxon>
        <taxon>Agaricomycotina</taxon>
        <taxon>Tremellomycetes</taxon>
        <taxon>Tremellales</taxon>
        <taxon>Naemateliaceae</taxon>
        <taxon>Naematelia</taxon>
    </lineage>
</organism>
<feature type="non-terminal residue" evidence="9">
    <location>
        <position position="1"/>
    </location>
</feature>
<dbReference type="Proteomes" id="UP000193986">
    <property type="component" value="Unassembled WGS sequence"/>
</dbReference>
<dbReference type="Gene3D" id="2.170.270.10">
    <property type="entry name" value="SET domain"/>
    <property type="match status" value="1"/>
</dbReference>
<dbReference type="STRING" id="71784.A0A1Y2AM48"/>
<dbReference type="InterPro" id="IPR001214">
    <property type="entry name" value="SET_dom"/>
</dbReference>
<evidence type="ECO:0000256" key="6">
    <source>
        <dbReference type="ARBA" id="ARBA00048619"/>
    </source>
</evidence>
<evidence type="ECO:0000256" key="7">
    <source>
        <dbReference type="SAM" id="MobiDB-lite"/>
    </source>
</evidence>
<keyword evidence="3" id="KW-0949">S-adenosyl-L-methionine</keyword>
<feature type="domain" description="SET" evidence="8">
    <location>
        <begin position="1"/>
        <end position="95"/>
    </location>
</feature>
<evidence type="ECO:0000256" key="4">
    <source>
        <dbReference type="ARBA" id="ARBA00042380"/>
    </source>
</evidence>
<dbReference type="AlphaFoldDB" id="A0A1Y2AM48"/>
<dbReference type="EMBL" id="MCFC01000078">
    <property type="protein sequence ID" value="ORY23564.1"/>
    <property type="molecule type" value="Genomic_DNA"/>
</dbReference>
<evidence type="ECO:0000256" key="5">
    <source>
        <dbReference type="ARBA" id="ARBA00044528"/>
    </source>
</evidence>
<evidence type="ECO:0000259" key="8">
    <source>
        <dbReference type="PROSITE" id="PS50280"/>
    </source>
</evidence>